<feature type="region of interest" description="Disordered" evidence="1">
    <location>
        <begin position="47"/>
        <end position="83"/>
    </location>
</feature>
<gene>
    <name evidence="2" type="ORF">IDM40_15655</name>
</gene>
<protein>
    <submittedName>
        <fullName evidence="2">Uncharacterized protein</fullName>
    </submittedName>
</protein>
<dbReference type="RefSeq" id="WP_193122748.1">
    <property type="nucleotide sequence ID" value="NZ_JADBGI010000013.1"/>
</dbReference>
<accession>A0ABR9P8G8</accession>
<comment type="caution">
    <text evidence="2">The sequence shown here is derived from an EMBL/GenBank/DDBJ whole genome shotgun (WGS) entry which is preliminary data.</text>
</comment>
<sequence length="98" mass="9826">MSVPAAIVRGRCFVTGRATGARPVESRQLALAVLCALADQDRAAQLRPTGPGAPGALGALGASGVPGSPGSPHSVRAERSVARKRPVPTEAFVMAEAA</sequence>
<evidence type="ECO:0000313" key="3">
    <source>
        <dbReference type="Proteomes" id="UP000806528"/>
    </source>
</evidence>
<name>A0ABR9P8G8_9ACTN</name>
<evidence type="ECO:0000256" key="1">
    <source>
        <dbReference type="SAM" id="MobiDB-lite"/>
    </source>
</evidence>
<organism evidence="2 3">
    <name type="scientific">Nocardiopsis coralli</name>
    <dbReference type="NCBI Taxonomy" id="2772213"/>
    <lineage>
        <taxon>Bacteria</taxon>
        <taxon>Bacillati</taxon>
        <taxon>Actinomycetota</taxon>
        <taxon>Actinomycetes</taxon>
        <taxon>Streptosporangiales</taxon>
        <taxon>Nocardiopsidaceae</taxon>
        <taxon>Nocardiopsis</taxon>
    </lineage>
</organism>
<dbReference type="Proteomes" id="UP000806528">
    <property type="component" value="Unassembled WGS sequence"/>
</dbReference>
<dbReference type="EMBL" id="JADBGI010000013">
    <property type="protein sequence ID" value="MBE3000130.1"/>
    <property type="molecule type" value="Genomic_DNA"/>
</dbReference>
<proteinExistence type="predicted"/>
<keyword evidence="3" id="KW-1185">Reference proteome</keyword>
<reference evidence="2 3" key="1">
    <citation type="submission" date="2020-09" db="EMBL/GenBank/DDBJ databases">
        <title>Diversity and distribution of actinomycetes associated with coral in the coast of Hainan.</title>
        <authorList>
            <person name="Li F."/>
        </authorList>
    </citation>
    <scope>NUCLEOTIDE SEQUENCE [LARGE SCALE GENOMIC DNA]</scope>
    <source>
        <strain evidence="2 3">HNM0947</strain>
    </source>
</reference>
<evidence type="ECO:0000313" key="2">
    <source>
        <dbReference type="EMBL" id="MBE3000130.1"/>
    </source>
</evidence>
<feature type="compositionally biased region" description="Low complexity" evidence="1">
    <location>
        <begin position="54"/>
        <end position="74"/>
    </location>
</feature>